<accession>A0A852W9B4</accession>
<dbReference type="Proteomes" id="UP000549695">
    <property type="component" value="Unassembled WGS sequence"/>
</dbReference>
<protein>
    <recommendedName>
        <fullName evidence="3">(2Fe-2S) ferredoxin domain-containing protein</fullName>
    </recommendedName>
</protein>
<dbReference type="RefSeq" id="WP_178375861.1">
    <property type="nucleotide sequence ID" value="NZ_BAAAJZ010000003.1"/>
</dbReference>
<gene>
    <name evidence="1" type="ORF">HDA37_003619</name>
</gene>
<evidence type="ECO:0000313" key="1">
    <source>
        <dbReference type="EMBL" id="NYG03334.1"/>
    </source>
</evidence>
<sequence>MSALSAVTVCRGCCCGSGRKHPGLDRPHHDRLLDRLTRGIEGHARLRTSECLGPCADSDVVVVGPTPVARRAGARPVWLRAVLDAATTDAVADWVRAGGPGTAPRPAVLDGHVFTPGLRASDTGRAAG</sequence>
<evidence type="ECO:0008006" key="3">
    <source>
        <dbReference type="Google" id="ProtNLM"/>
    </source>
</evidence>
<evidence type="ECO:0000313" key="2">
    <source>
        <dbReference type="Proteomes" id="UP000549695"/>
    </source>
</evidence>
<dbReference type="GeneID" id="98053327"/>
<keyword evidence="2" id="KW-1185">Reference proteome</keyword>
<dbReference type="CDD" id="cd02980">
    <property type="entry name" value="TRX_Fd_family"/>
    <property type="match status" value="1"/>
</dbReference>
<organism evidence="1 2">
    <name type="scientific">Pseudonocardia alni</name>
    <name type="common">Amycolata alni</name>
    <dbReference type="NCBI Taxonomy" id="33907"/>
    <lineage>
        <taxon>Bacteria</taxon>
        <taxon>Bacillati</taxon>
        <taxon>Actinomycetota</taxon>
        <taxon>Actinomycetes</taxon>
        <taxon>Pseudonocardiales</taxon>
        <taxon>Pseudonocardiaceae</taxon>
        <taxon>Pseudonocardia</taxon>
    </lineage>
</organism>
<reference evidence="1 2" key="1">
    <citation type="submission" date="2020-07" db="EMBL/GenBank/DDBJ databases">
        <title>Sequencing the genomes of 1000 actinobacteria strains.</title>
        <authorList>
            <person name="Klenk H.-P."/>
        </authorList>
    </citation>
    <scope>NUCLEOTIDE SEQUENCE [LARGE SCALE GENOMIC DNA]</scope>
    <source>
        <strain evidence="1 2">DSM 44749</strain>
    </source>
</reference>
<proteinExistence type="predicted"/>
<dbReference type="AlphaFoldDB" id="A0A852W9B4"/>
<dbReference type="EMBL" id="JACCCZ010000001">
    <property type="protein sequence ID" value="NYG03334.1"/>
    <property type="molecule type" value="Genomic_DNA"/>
</dbReference>
<name>A0A852W9B4_PSEA5</name>
<comment type="caution">
    <text evidence="1">The sequence shown here is derived from an EMBL/GenBank/DDBJ whole genome shotgun (WGS) entry which is preliminary data.</text>
</comment>